<keyword evidence="5" id="KW-1185">Reference proteome</keyword>
<evidence type="ECO:0000256" key="2">
    <source>
        <dbReference type="SAM" id="SignalP"/>
    </source>
</evidence>
<evidence type="ECO:0000256" key="1">
    <source>
        <dbReference type="SAM" id="MobiDB-lite"/>
    </source>
</evidence>
<reference evidence="4 5" key="1">
    <citation type="submission" date="2016-06" db="EMBL/GenBank/DDBJ databases">
        <title>The Draft Genome Sequence and Annotation of the Desert Woodrat Neotoma lepida.</title>
        <authorList>
            <person name="Campbell M."/>
            <person name="Oakeson K.F."/>
            <person name="Yandell M."/>
            <person name="Halpert J.R."/>
            <person name="Dearing D."/>
        </authorList>
    </citation>
    <scope>NUCLEOTIDE SEQUENCE [LARGE SCALE GENOMIC DNA]</scope>
    <source>
        <strain evidence="4">417</strain>
        <tissue evidence="4">Liver</tissue>
    </source>
</reference>
<proteinExistence type="predicted"/>
<dbReference type="Proteomes" id="UP000092124">
    <property type="component" value="Unassembled WGS sequence"/>
</dbReference>
<dbReference type="InterPro" id="IPR003137">
    <property type="entry name" value="PA_domain"/>
</dbReference>
<dbReference type="SUPFAM" id="SSF52025">
    <property type="entry name" value="PA domain"/>
    <property type="match status" value="1"/>
</dbReference>
<protein>
    <recommendedName>
        <fullName evidence="3">PA domain-containing protein</fullName>
    </recommendedName>
</protein>
<feature type="domain" description="PA" evidence="3">
    <location>
        <begin position="85"/>
        <end position="150"/>
    </location>
</feature>
<dbReference type="STRING" id="56216.A0A1A6HJ73"/>
<dbReference type="Gene3D" id="3.50.30.30">
    <property type="match status" value="1"/>
</dbReference>
<feature type="non-terminal residue" evidence="4">
    <location>
        <position position="209"/>
    </location>
</feature>
<dbReference type="InterPro" id="IPR046450">
    <property type="entry name" value="PA_dom_sf"/>
</dbReference>
<dbReference type="OrthoDB" id="9984778at2759"/>
<dbReference type="CDD" id="cd02122">
    <property type="entry name" value="PA_GRAIL_like"/>
    <property type="match status" value="1"/>
</dbReference>
<evidence type="ECO:0000313" key="5">
    <source>
        <dbReference type="Proteomes" id="UP000092124"/>
    </source>
</evidence>
<keyword evidence="2" id="KW-0732">Signal</keyword>
<dbReference type="Pfam" id="PF02225">
    <property type="entry name" value="PA"/>
    <property type="match status" value="1"/>
</dbReference>
<feature type="chain" id="PRO_5008346422" description="PA domain-containing protein" evidence="2">
    <location>
        <begin position="33"/>
        <end position="209"/>
    </location>
</feature>
<organism evidence="4 5">
    <name type="scientific">Neotoma lepida</name>
    <name type="common">Desert woodrat</name>
    <dbReference type="NCBI Taxonomy" id="56216"/>
    <lineage>
        <taxon>Eukaryota</taxon>
        <taxon>Metazoa</taxon>
        <taxon>Chordata</taxon>
        <taxon>Craniata</taxon>
        <taxon>Vertebrata</taxon>
        <taxon>Euteleostomi</taxon>
        <taxon>Mammalia</taxon>
        <taxon>Eutheria</taxon>
        <taxon>Euarchontoglires</taxon>
        <taxon>Glires</taxon>
        <taxon>Rodentia</taxon>
        <taxon>Myomorpha</taxon>
        <taxon>Muroidea</taxon>
        <taxon>Cricetidae</taxon>
        <taxon>Neotominae</taxon>
        <taxon>Neotoma</taxon>
    </lineage>
</organism>
<dbReference type="EMBL" id="LZPO01027468">
    <property type="protein sequence ID" value="OBS78269.1"/>
    <property type="molecule type" value="Genomic_DNA"/>
</dbReference>
<evidence type="ECO:0000313" key="4">
    <source>
        <dbReference type="EMBL" id="OBS78269.1"/>
    </source>
</evidence>
<accession>A0A1A6HJ73</accession>
<gene>
    <name evidence="4" type="ORF">A6R68_19341</name>
</gene>
<dbReference type="AlphaFoldDB" id="A0A1A6HJ73"/>
<sequence>MAARRRRPTAGVGARDTLTLLALALCAPGVGGGALEWYSAVVSIEYVDPQSNMTVWSVSESGRFGDSSPREDKQGLVGVPRAEGDEEGCAPDTRFVAPGSLGAAPWVALVARGGCTFKDKVLAAARKNASAVVVYNQERYGNATEPMSHAGEQAGAGASLVVFPGGTGKTVVIMISYPKGREIFDLVQKGIPVKMSIAIGARHMQEFIS</sequence>
<dbReference type="FunFam" id="3.50.30.30:FF:000003">
    <property type="entry name" value="E3 ubiquitin-protein ligase RNF128"/>
    <property type="match status" value="1"/>
</dbReference>
<comment type="caution">
    <text evidence="4">The sequence shown here is derived from an EMBL/GenBank/DDBJ whole genome shotgun (WGS) entry which is preliminary data.</text>
</comment>
<evidence type="ECO:0000259" key="3">
    <source>
        <dbReference type="Pfam" id="PF02225"/>
    </source>
</evidence>
<name>A0A1A6HJ73_NEOLE</name>
<feature type="region of interest" description="Disordered" evidence="1">
    <location>
        <begin position="61"/>
        <end position="88"/>
    </location>
</feature>
<feature type="signal peptide" evidence="2">
    <location>
        <begin position="1"/>
        <end position="32"/>
    </location>
</feature>